<dbReference type="Pfam" id="PF20570">
    <property type="entry name" value="DUF6779"/>
    <property type="match status" value="1"/>
</dbReference>
<sequence>MSEPGHEVTESSGGRSTALWGGALVLAAAATVVLVLSGDARLLRLGLVAALWSALIGAFAVARLRDRVDEGERAAADRQRVYELELEREISARQEFEARAEAEAQRRARAESAAEIRSLQDELAKLRSTLEQVVGGDVLFERVALRAESTRVRSLAERGDGEVAQFPRAARSGEPRQVVAARQSEPQAPTQQVSMAAAQQAPGRPITAKPKPPPAPPASEPRSAPAAQPEGGSAASQEPKTEVISRISGSLDESRPRRPRPKQQFGQSFPDRPTPTRPERAPRRAEPAKPEPEDDSGAHAEGTSVDDLLAAYGGNSTQRRRRRRS</sequence>
<evidence type="ECO:0000256" key="2">
    <source>
        <dbReference type="SAM" id="MobiDB-lite"/>
    </source>
</evidence>
<keyword evidence="3" id="KW-1133">Transmembrane helix</keyword>
<feature type="compositionally biased region" description="Basic and acidic residues" evidence="2">
    <location>
        <begin position="152"/>
        <end position="161"/>
    </location>
</feature>
<proteinExistence type="predicted"/>
<protein>
    <submittedName>
        <fullName evidence="5">DUF6779 domain-containing protein</fullName>
    </submittedName>
</protein>
<evidence type="ECO:0000256" key="1">
    <source>
        <dbReference type="SAM" id="Coils"/>
    </source>
</evidence>
<feature type="compositionally biased region" description="Low complexity" evidence="2">
    <location>
        <begin position="220"/>
        <end position="230"/>
    </location>
</feature>
<feature type="domain" description="DUF6779" evidence="4">
    <location>
        <begin position="43"/>
        <end position="151"/>
    </location>
</feature>
<keyword evidence="3" id="KW-0812">Transmembrane</keyword>
<keyword evidence="1" id="KW-0175">Coiled coil</keyword>
<feature type="region of interest" description="Disordered" evidence="2">
    <location>
        <begin position="152"/>
        <end position="325"/>
    </location>
</feature>
<organism evidence="5 6">
    <name type="scientific">Saccharopolyspora griseoalba</name>
    <dbReference type="NCBI Taxonomy" id="1431848"/>
    <lineage>
        <taxon>Bacteria</taxon>
        <taxon>Bacillati</taxon>
        <taxon>Actinomycetota</taxon>
        <taxon>Actinomycetes</taxon>
        <taxon>Pseudonocardiales</taxon>
        <taxon>Pseudonocardiaceae</taxon>
        <taxon>Saccharopolyspora</taxon>
    </lineage>
</organism>
<comment type="caution">
    <text evidence="5">The sequence shown here is derived from an EMBL/GenBank/DDBJ whole genome shotgun (WGS) entry which is preliminary data.</text>
</comment>
<keyword evidence="3" id="KW-0472">Membrane</keyword>
<feature type="compositionally biased region" description="Basic and acidic residues" evidence="2">
    <location>
        <begin position="277"/>
        <end position="291"/>
    </location>
</feature>
<keyword evidence="6" id="KW-1185">Reference proteome</keyword>
<feature type="compositionally biased region" description="Pro residues" evidence="2">
    <location>
        <begin position="210"/>
        <end position="219"/>
    </location>
</feature>
<dbReference type="Proteomes" id="UP001596504">
    <property type="component" value="Unassembled WGS sequence"/>
</dbReference>
<gene>
    <name evidence="5" type="ORF">ACFQRI_06840</name>
</gene>
<evidence type="ECO:0000313" key="6">
    <source>
        <dbReference type="Proteomes" id="UP001596504"/>
    </source>
</evidence>
<feature type="coiled-coil region" evidence="1">
    <location>
        <begin position="93"/>
        <end position="129"/>
    </location>
</feature>
<dbReference type="RefSeq" id="WP_380665678.1">
    <property type="nucleotide sequence ID" value="NZ_JBHTCJ010000003.1"/>
</dbReference>
<evidence type="ECO:0000259" key="4">
    <source>
        <dbReference type="Pfam" id="PF20570"/>
    </source>
</evidence>
<feature type="compositionally biased region" description="Polar residues" evidence="2">
    <location>
        <begin position="184"/>
        <end position="194"/>
    </location>
</feature>
<reference evidence="6" key="1">
    <citation type="journal article" date="2019" name="Int. J. Syst. Evol. Microbiol.">
        <title>The Global Catalogue of Microorganisms (GCM) 10K type strain sequencing project: providing services to taxonomists for standard genome sequencing and annotation.</title>
        <authorList>
            <consortium name="The Broad Institute Genomics Platform"/>
            <consortium name="The Broad Institute Genome Sequencing Center for Infectious Disease"/>
            <person name="Wu L."/>
            <person name="Ma J."/>
        </authorList>
    </citation>
    <scope>NUCLEOTIDE SEQUENCE [LARGE SCALE GENOMIC DNA]</scope>
    <source>
        <strain evidence="6">WLHS5</strain>
    </source>
</reference>
<feature type="transmembrane region" description="Helical" evidence="3">
    <location>
        <begin position="18"/>
        <end position="36"/>
    </location>
</feature>
<dbReference type="InterPro" id="IPR046706">
    <property type="entry name" value="DUF6779"/>
</dbReference>
<evidence type="ECO:0000313" key="5">
    <source>
        <dbReference type="EMBL" id="MFC7341124.1"/>
    </source>
</evidence>
<dbReference type="EMBL" id="JBHTCJ010000003">
    <property type="protein sequence ID" value="MFC7341124.1"/>
    <property type="molecule type" value="Genomic_DNA"/>
</dbReference>
<name>A0ABW2LH58_9PSEU</name>
<accession>A0ABW2LH58</accession>
<feature type="transmembrane region" description="Helical" evidence="3">
    <location>
        <begin position="43"/>
        <end position="62"/>
    </location>
</feature>
<evidence type="ECO:0000256" key="3">
    <source>
        <dbReference type="SAM" id="Phobius"/>
    </source>
</evidence>